<evidence type="ECO:0000256" key="5">
    <source>
        <dbReference type="ARBA" id="ARBA00023136"/>
    </source>
</evidence>
<feature type="region of interest" description="Disordered" evidence="6">
    <location>
        <begin position="514"/>
        <end position="534"/>
    </location>
</feature>
<dbReference type="GO" id="GO:0005886">
    <property type="term" value="C:plasma membrane"/>
    <property type="evidence" value="ECO:0007669"/>
    <property type="project" value="UniProtKB-SubCell"/>
</dbReference>
<evidence type="ECO:0000313" key="9">
    <source>
        <dbReference type="Proteomes" id="UP000184546"/>
    </source>
</evidence>
<dbReference type="Gene3D" id="3.90.550.10">
    <property type="entry name" value="Spore Coat Polysaccharide Biosynthesis Protein SpsA, Chain A"/>
    <property type="match status" value="1"/>
</dbReference>
<dbReference type="AlphaFoldDB" id="A0A1L9WFB4"/>
<keyword evidence="2" id="KW-1003">Cell membrane</keyword>
<dbReference type="GO" id="GO:0085029">
    <property type="term" value="P:extracellular matrix assembly"/>
    <property type="evidence" value="ECO:0007669"/>
    <property type="project" value="TreeGrafter"/>
</dbReference>
<protein>
    <submittedName>
        <fullName evidence="8">Uncharacterized protein</fullName>
    </submittedName>
</protein>
<accession>A0A1L9WFB4</accession>
<evidence type="ECO:0000256" key="2">
    <source>
        <dbReference type="ARBA" id="ARBA00022475"/>
    </source>
</evidence>
<dbReference type="GO" id="GO:0050501">
    <property type="term" value="F:hyaluronan synthase activity"/>
    <property type="evidence" value="ECO:0007669"/>
    <property type="project" value="TreeGrafter"/>
</dbReference>
<dbReference type="Proteomes" id="UP000184546">
    <property type="component" value="Unassembled WGS sequence"/>
</dbReference>
<sequence length="619" mass="67672">MDHPPITPQRGPQVPLLRQMLNGLGCLLVLPLYYYLTAATRHPLTLDLLLTILAAEYNRFTNERRRRRLYQPNVAAADPEKPRMVDAQSGPDCMAAVVGYREDPGLFARALNSYRTAEGCRFMLVGIDGDEEADMEMVRVFQNIYPTAPTIHLDTPLGDIATRTFDKLATADLHASPPEAYQLASIAHCCDLAREILGEHNLLSGTGPQQVCIYQPHHSKKAIMFTAFIFSLVLADARGIEYLWSSDSDTLVYTDSLRRTVATIAGDPAVGGASSGLLVHNAGDSVVAQLGRIVYWCELYLTRSVATAAGTSDCQSGPSSAFRVAALPGILYPWYTQEVWGHRMIVNEDRHLTTNLLLRGWTVTYVSDTLTATDTPTNLRKWILQQVRWSRSGHIESLQSPHLYLLTSPLFFWAAIKREAGPLLGLGYILYYLCTGASLAYFSWTDLVVRLVYTVLYNVLRNPDRGVRKLVLWVGLLPALLFYNIPLPIVHFWSAVTVLEDGWGTSMRSKEGGVVPDVNALPNSSSSGGGGSLGGKSGVEEKGAFGAGAAGAAKGSSSGMWKRWKELGFFVVYMGIVAGVAARILAGHLGYAVLQTERAVWGAVVVGFAGAFWGLVIRE</sequence>
<dbReference type="STRING" id="690307.A0A1L9WFB4"/>
<keyword evidence="5 7" id="KW-0472">Membrane</keyword>
<evidence type="ECO:0000256" key="4">
    <source>
        <dbReference type="ARBA" id="ARBA00022679"/>
    </source>
</evidence>
<dbReference type="OMA" id="KSATYVW"/>
<dbReference type="VEuPathDB" id="FungiDB:ASPACDRAFT_64809"/>
<evidence type="ECO:0000256" key="3">
    <source>
        <dbReference type="ARBA" id="ARBA00022676"/>
    </source>
</evidence>
<dbReference type="Pfam" id="PF13641">
    <property type="entry name" value="Glyco_tranf_2_3"/>
    <property type="match status" value="1"/>
</dbReference>
<evidence type="ECO:0000256" key="1">
    <source>
        <dbReference type="ARBA" id="ARBA00004236"/>
    </source>
</evidence>
<feature type="transmembrane region" description="Helical" evidence="7">
    <location>
        <begin position="428"/>
        <end position="449"/>
    </location>
</feature>
<name>A0A1L9WFB4_ASPA1</name>
<evidence type="ECO:0000313" key="8">
    <source>
        <dbReference type="EMBL" id="OJJ94876.1"/>
    </source>
</evidence>
<feature type="transmembrane region" description="Helical" evidence="7">
    <location>
        <begin position="20"/>
        <end position="36"/>
    </location>
</feature>
<keyword evidence="9" id="KW-1185">Reference proteome</keyword>
<feature type="transmembrane region" description="Helical" evidence="7">
    <location>
        <begin position="470"/>
        <end position="493"/>
    </location>
</feature>
<dbReference type="OrthoDB" id="9876900at2759"/>
<organism evidence="8 9">
    <name type="scientific">Aspergillus aculeatus (strain ATCC 16872 / CBS 172.66 / WB 5094)</name>
    <dbReference type="NCBI Taxonomy" id="690307"/>
    <lineage>
        <taxon>Eukaryota</taxon>
        <taxon>Fungi</taxon>
        <taxon>Dikarya</taxon>
        <taxon>Ascomycota</taxon>
        <taxon>Pezizomycotina</taxon>
        <taxon>Eurotiomycetes</taxon>
        <taxon>Eurotiomycetidae</taxon>
        <taxon>Eurotiales</taxon>
        <taxon>Aspergillaceae</taxon>
        <taxon>Aspergillus</taxon>
        <taxon>Aspergillus subgen. Circumdati</taxon>
    </lineage>
</organism>
<gene>
    <name evidence="8" type="ORF">ASPACDRAFT_64809</name>
</gene>
<dbReference type="RefSeq" id="XP_020051216.1">
    <property type="nucleotide sequence ID" value="XM_020204039.1"/>
</dbReference>
<keyword evidence="3" id="KW-0328">Glycosyltransferase</keyword>
<dbReference type="SUPFAM" id="SSF53448">
    <property type="entry name" value="Nucleotide-diphospho-sugar transferases"/>
    <property type="match status" value="1"/>
</dbReference>
<feature type="transmembrane region" description="Helical" evidence="7">
    <location>
        <begin position="567"/>
        <end position="586"/>
    </location>
</feature>
<dbReference type="PANTHER" id="PTHR22913">
    <property type="entry name" value="HYALURONAN SYNTHASE"/>
    <property type="match status" value="1"/>
</dbReference>
<keyword evidence="7" id="KW-1133">Transmembrane helix</keyword>
<keyword evidence="7" id="KW-0812">Transmembrane</keyword>
<dbReference type="EMBL" id="KV878992">
    <property type="protein sequence ID" value="OJJ94876.1"/>
    <property type="molecule type" value="Genomic_DNA"/>
</dbReference>
<dbReference type="InterPro" id="IPR029044">
    <property type="entry name" value="Nucleotide-diphossugar_trans"/>
</dbReference>
<reference evidence="9" key="1">
    <citation type="journal article" date="2017" name="Genome Biol.">
        <title>Comparative genomics reveals high biological diversity and specific adaptations in the industrially and medically important fungal genus Aspergillus.</title>
        <authorList>
            <person name="de Vries R.P."/>
            <person name="Riley R."/>
            <person name="Wiebenga A."/>
            <person name="Aguilar-Osorio G."/>
            <person name="Amillis S."/>
            <person name="Uchima C.A."/>
            <person name="Anderluh G."/>
            <person name="Asadollahi M."/>
            <person name="Askin M."/>
            <person name="Barry K."/>
            <person name="Battaglia E."/>
            <person name="Bayram O."/>
            <person name="Benocci T."/>
            <person name="Braus-Stromeyer S.A."/>
            <person name="Caldana C."/>
            <person name="Canovas D."/>
            <person name="Cerqueira G.C."/>
            <person name="Chen F."/>
            <person name="Chen W."/>
            <person name="Choi C."/>
            <person name="Clum A."/>
            <person name="Dos Santos R.A."/>
            <person name="Damasio A.R."/>
            <person name="Diallinas G."/>
            <person name="Emri T."/>
            <person name="Fekete E."/>
            <person name="Flipphi M."/>
            <person name="Freyberg S."/>
            <person name="Gallo A."/>
            <person name="Gournas C."/>
            <person name="Habgood R."/>
            <person name="Hainaut M."/>
            <person name="Harispe M.L."/>
            <person name="Henrissat B."/>
            <person name="Hilden K.S."/>
            <person name="Hope R."/>
            <person name="Hossain A."/>
            <person name="Karabika E."/>
            <person name="Karaffa L."/>
            <person name="Karanyi Z."/>
            <person name="Krasevec N."/>
            <person name="Kuo A."/>
            <person name="Kusch H."/>
            <person name="LaButti K."/>
            <person name="Lagendijk E.L."/>
            <person name="Lapidus A."/>
            <person name="Levasseur A."/>
            <person name="Lindquist E."/>
            <person name="Lipzen A."/>
            <person name="Logrieco A.F."/>
            <person name="MacCabe A."/>
            <person name="Maekelae M.R."/>
            <person name="Malavazi I."/>
            <person name="Melin P."/>
            <person name="Meyer V."/>
            <person name="Mielnichuk N."/>
            <person name="Miskei M."/>
            <person name="Molnar A.P."/>
            <person name="Mule G."/>
            <person name="Ngan C.Y."/>
            <person name="Orejas M."/>
            <person name="Orosz E."/>
            <person name="Ouedraogo J.P."/>
            <person name="Overkamp K.M."/>
            <person name="Park H.-S."/>
            <person name="Perrone G."/>
            <person name="Piumi F."/>
            <person name="Punt P.J."/>
            <person name="Ram A.F."/>
            <person name="Ramon A."/>
            <person name="Rauscher S."/>
            <person name="Record E."/>
            <person name="Riano-Pachon D.M."/>
            <person name="Robert V."/>
            <person name="Roehrig J."/>
            <person name="Ruller R."/>
            <person name="Salamov A."/>
            <person name="Salih N.S."/>
            <person name="Samson R.A."/>
            <person name="Sandor E."/>
            <person name="Sanguinetti M."/>
            <person name="Schuetze T."/>
            <person name="Sepcic K."/>
            <person name="Shelest E."/>
            <person name="Sherlock G."/>
            <person name="Sophianopoulou V."/>
            <person name="Squina F.M."/>
            <person name="Sun H."/>
            <person name="Susca A."/>
            <person name="Todd R.B."/>
            <person name="Tsang A."/>
            <person name="Unkles S.E."/>
            <person name="van de Wiele N."/>
            <person name="van Rossen-Uffink D."/>
            <person name="Oliveira J.V."/>
            <person name="Vesth T.C."/>
            <person name="Visser J."/>
            <person name="Yu J.-H."/>
            <person name="Zhou M."/>
            <person name="Andersen M.R."/>
            <person name="Archer D.B."/>
            <person name="Baker S.E."/>
            <person name="Benoit I."/>
            <person name="Brakhage A.A."/>
            <person name="Braus G.H."/>
            <person name="Fischer R."/>
            <person name="Frisvad J.C."/>
            <person name="Goldman G.H."/>
            <person name="Houbraken J."/>
            <person name="Oakley B."/>
            <person name="Pocsi I."/>
            <person name="Scazzocchio C."/>
            <person name="Seiboth B."/>
            <person name="vanKuyk P.A."/>
            <person name="Wortman J."/>
            <person name="Dyer P.S."/>
            <person name="Grigoriev I.V."/>
        </authorList>
    </citation>
    <scope>NUCLEOTIDE SEQUENCE [LARGE SCALE GENOMIC DNA]</scope>
    <source>
        <strain evidence="9">ATCC 16872 / CBS 172.66 / WB 5094</strain>
    </source>
</reference>
<proteinExistence type="predicted"/>
<evidence type="ECO:0000256" key="6">
    <source>
        <dbReference type="SAM" id="MobiDB-lite"/>
    </source>
</evidence>
<keyword evidence="4" id="KW-0808">Transferase</keyword>
<feature type="transmembrane region" description="Helical" evidence="7">
    <location>
        <begin position="598"/>
        <end position="617"/>
    </location>
</feature>
<dbReference type="GeneID" id="30977853"/>
<dbReference type="GO" id="GO:0030213">
    <property type="term" value="P:hyaluronan biosynthetic process"/>
    <property type="evidence" value="ECO:0007669"/>
    <property type="project" value="TreeGrafter"/>
</dbReference>
<evidence type="ECO:0000256" key="7">
    <source>
        <dbReference type="SAM" id="Phobius"/>
    </source>
</evidence>
<dbReference type="PANTHER" id="PTHR22913:SF12">
    <property type="entry name" value="MANNURONAN SYNTHASE"/>
    <property type="match status" value="1"/>
</dbReference>
<comment type="subcellular location">
    <subcellularLocation>
        <location evidence="1">Cell membrane</location>
    </subcellularLocation>
</comment>